<feature type="transmembrane region" description="Helical" evidence="1">
    <location>
        <begin position="72"/>
        <end position="94"/>
    </location>
</feature>
<reference evidence="2 3" key="1">
    <citation type="submission" date="2013-11" db="EMBL/GenBank/DDBJ databases">
        <title>Opisthorchis viverrini - life in the bile duct.</title>
        <authorList>
            <person name="Young N.D."/>
            <person name="Nagarajan N."/>
            <person name="Lin S.J."/>
            <person name="Korhonen P.K."/>
            <person name="Jex A.R."/>
            <person name="Hall R.S."/>
            <person name="Safavi-Hemami H."/>
            <person name="Kaewkong W."/>
            <person name="Bertrand D."/>
            <person name="Gao S."/>
            <person name="Seet Q."/>
            <person name="Wongkham S."/>
            <person name="Teh B.T."/>
            <person name="Wongkham C."/>
            <person name="Intapan P.M."/>
            <person name="Maleewong W."/>
            <person name="Yang X."/>
            <person name="Hu M."/>
            <person name="Wang Z."/>
            <person name="Hofmann A."/>
            <person name="Sternberg P.W."/>
            <person name="Tan P."/>
            <person name="Wang J."/>
            <person name="Gasser R.B."/>
        </authorList>
    </citation>
    <scope>NUCLEOTIDE SEQUENCE [LARGE SCALE GENOMIC DNA]</scope>
</reference>
<dbReference type="CTD" id="20316020"/>
<evidence type="ECO:0008006" key="4">
    <source>
        <dbReference type="Google" id="ProtNLM"/>
    </source>
</evidence>
<dbReference type="STRING" id="6198.A0A075A8K2"/>
<dbReference type="KEGG" id="ovi:T265_01832"/>
<dbReference type="OrthoDB" id="302705at2759"/>
<keyword evidence="1" id="KW-0472">Membrane</keyword>
<dbReference type="GeneID" id="20316020"/>
<evidence type="ECO:0000313" key="3">
    <source>
        <dbReference type="Proteomes" id="UP000054324"/>
    </source>
</evidence>
<protein>
    <recommendedName>
        <fullName evidence="4">Dolichyldiphosphatase</fullName>
    </recommendedName>
</protein>
<name>A0A075A8K2_OPIVI</name>
<keyword evidence="1" id="KW-0812">Transmembrane</keyword>
<dbReference type="AlphaFoldDB" id="A0A075A8K2"/>
<sequence length="206" mass="23612">MPISYVLPIFQQQLLSILSSLLEIFLDTFELARRPKCPELMNEPVISESCAPRRWPDRIRRIYLFYHTPEQVYVGLALGTATGLLWFFFVHFILTPHFLSICDSSFGQLLMLQDFTHIPNVLSYEYTNWRDWRRRSAVAPFRCLAAVPPEGCTRAGILPGCPSLDRGSREAGVGFEPRTFQSVNSRSNHLGRLTPLSECNVMRAIF</sequence>
<dbReference type="Proteomes" id="UP000054324">
    <property type="component" value="Unassembled WGS sequence"/>
</dbReference>
<keyword evidence="3" id="KW-1185">Reference proteome</keyword>
<organism evidence="2 3">
    <name type="scientific">Opisthorchis viverrini</name>
    <name type="common">Southeast Asian liver fluke</name>
    <dbReference type="NCBI Taxonomy" id="6198"/>
    <lineage>
        <taxon>Eukaryota</taxon>
        <taxon>Metazoa</taxon>
        <taxon>Spiralia</taxon>
        <taxon>Lophotrochozoa</taxon>
        <taxon>Platyhelminthes</taxon>
        <taxon>Trematoda</taxon>
        <taxon>Digenea</taxon>
        <taxon>Opisthorchiida</taxon>
        <taxon>Opisthorchiata</taxon>
        <taxon>Opisthorchiidae</taxon>
        <taxon>Opisthorchis</taxon>
    </lineage>
</organism>
<dbReference type="EMBL" id="KL596638">
    <property type="protein sequence ID" value="KER32055.1"/>
    <property type="molecule type" value="Genomic_DNA"/>
</dbReference>
<keyword evidence="1" id="KW-1133">Transmembrane helix</keyword>
<gene>
    <name evidence="2" type="ORF">T265_01832</name>
</gene>
<accession>A0A075A8K2</accession>
<evidence type="ECO:0000256" key="1">
    <source>
        <dbReference type="SAM" id="Phobius"/>
    </source>
</evidence>
<dbReference type="RefSeq" id="XP_009164206.1">
    <property type="nucleotide sequence ID" value="XM_009165942.1"/>
</dbReference>
<proteinExistence type="predicted"/>
<evidence type="ECO:0000313" key="2">
    <source>
        <dbReference type="EMBL" id="KER32055.1"/>
    </source>
</evidence>